<evidence type="ECO:0000256" key="11">
    <source>
        <dbReference type="ARBA" id="ARBA00023136"/>
    </source>
</evidence>
<protein>
    <recommendedName>
        <fullName evidence="12">ATP synthase complex subunit 8</fullName>
    </recommendedName>
</protein>
<keyword evidence="7 12" id="KW-0375">Hydrogen ion transport</keyword>
<reference evidence="14" key="1">
    <citation type="submission" date="2013-12" db="EMBL/GenBank/DDBJ databases">
        <title>The comprehensive phylogenetic analyses of the Nymphalidae (Lepidoptera: Papilionoidea): evidenced from mitogenomic data.</title>
        <authorList>
            <person name="Shi Q.-H."/>
            <person name="Hao J.-S."/>
        </authorList>
    </citation>
    <scope>NUCLEOTIDE SEQUENCE</scope>
</reference>
<evidence type="ECO:0000313" key="14">
    <source>
        <dbReference type="EMBL" id="AHL17281.1"/>
    </source>
</evidence>
<dbReference type="EMBL" id="KF990126">
    <property type="protein sequence ID" value="AHL17281.1"/>
    <property type="molecule type" value="Genomic_DNA"/>
</dbReference>
<evidence type="ECO:0000256" key="6">
    <source>
        <dbReference type="ARBA" id="ARBA00022692"/>
    </source>
</evidence>
<evidence type="ECO:0000256" key="2">
    <source>
        <dbReference type="ARBA" id="ARBA00008892"/>
    </source>
</evidence>
<keyword evidence="10 12" id="KW-0496">Mitochondrion</keyword>
<sequence>MPQMMPINWLMSFIFFLFVFMLFNIMNYYMYNFKFNNNISNQKKNKFFNWKW</sequence>
<evidence type="ECO:0000256" key="1">
    <source>
        <dbReference type="ARBA" id="ARBA00004304"/>
    </source>
</evidence>
<dbReference type="GO" id="GO:0031966">
    <property type="term" value="C:mitochondrial membrane"/>
    <property type="evidence" value="ECO:0007669"/>
    <property type="project" value="UniProtKB-SubCell"/>
</dbReference>
<proteinExistence type="inferred from homology"/>
<evidence type="ECO:0000256" key="13">
    <source>
        <dbReference type="SAM" id="Phobius"/>
    </source>
</evidence>
<name>A0A0A7ATU7_9NEOP</name>
<dbReference type="Pfam" id="PF00895">
    <property type="entry name" value="ATP-synt_8"/>
    <property type="match status" value="1"/>
</dbReference>
<keyword evidence="8 13" id="KW-1133">Transmembrane helix</keyword>
<organism evidence="14">
    <name type="scientific">Dichorragia nesimachus</name>
    <dbReference type="NCBI Taxonomy" id="311072"/>
    <lineage>
        <taxon>Eukaryota</taxon>
        <taxon>Metazoa</taxon>
        <taxon>Ecdysozoa</taxon>
        <taxon>Arthropoda</taxon>
        <taxon>Hexapoda</taxon>
        <taxon>Insecta</taxon>
        <taxon>Pterygota</taxon>
        <taxon>Neoptera</taxon>
        <taxon>Endopterygota</taxon>
        <taxon>Lepidoptera</taxon>
        <taxon>Glossata</taxon>
        <taxon>Ditrysia</taxon>
        <taxon>Papilionoidea</taxon>
        <taxon>Nymphalidae</taxon>
        <taxon>Cyrestinae</taxon>
        <taxon>Pseudergolini</taxon>
        <taxon>Dichorragia</taxon>
    </lineage>
</organism>
<dbReference type="AlphaFoldDB" id="A0A0A7ATU7"/>
<evidence type="ECO:0000256" key="8">
    <source>
        <dbReference type="ARBA" id="ARBA00022989"/>
    </source>
</evidence>
<keyword evidence="6 12" id="KW-0812">Transmembrane</keyword>
<evidence type="ECO:0000256" key="7">
    <source>
        <dbReference type="ARBA" id="ARBA00022781"/>
    </source>
</evidence>
<keyword evidence="5 12" id="KW-0138">CF(0)</keyword>
<geneLocation type="mitochondrion" evidence="14"/>
<accession>A0A0A7ATU7</accession>
<dbReference type="GO" id="GO:0045259">
    <property type="term" value="C:proton-transporting ATP synthase complex"/>
    <property type="evidence" value="ECO:0007669"/>
    <property type="project" value="UniProtKB-KW"/>
</dbReference>
<evidence type="ECO:0000256" key="9">
    <source>
        <dbReference type="ARBA" id="ARBA00023065"/>
    </source>
</evidence>
<evidence type="ECO:0000256" key="3">
    <source>
        <dbReference type="ARBA" id="ARBA00011291"/>
    </source>
</evidence>
<comment type="similarity">
    <text evidence="2 12">Belongs to the ATPase protein 8 family.</text>
</comment>
<gene>
    <name evidence="14" type="primary">ATP8</name>
</gene>
<keyword evidence="9 12" id="KW-0406">Ion transport</keyword>
<evidence type="ECO:0000256" key="5">
    <source>
        <dbReference type="ARBA" id="ARBA00022547"/>
    </source>
</evidence>
<comment type="subcellular location">
    <subcellularLocation>
        <location evidence="1 12">Mitochondrion membrane</location>
        <topology evidence="1 12">Single-pass membrane protein</topology>
    </subcellularLocation>
</comment>
<evidence type="ECO:0000256" key="10">
    <source>
        <dbReference type="ARBA" id="ARBA00023128"/>
    </source>
</evidence>
<dbReference type="GO" id="GO:0015986">
    <property type="term" value="P:proton motive force-driven ATP synthesis"/>
    <property type="evidence" value="ECO:0007669"/>
    <property type="project" value="InterPro"/>
</dbReference>
<keyword evidence="4 12" id="KW-0813">Transport</keyword>
<feature type="transmembrane region" description="Helical" evidence="13">
    <location>
        <begin position="6"/>
        <end position="26"/>
    </location>
</feature>
<evidence type="ECO:0000256" key="12">
    <source>
        <dbReference type="RuleBase" id="RU003661"/>
    </source>
</evidence>
<keyword evidence="11 13" id="KW-0472">Membrane</keyword>
<dbReference type="GO" id="GO:0015078">
    <property type="term" value="F:proton transmembrane transporter activity"/>
    <property type="evidence" value="ECO:0007669"/>
    <property type="project" value="InterPro"/>
</dbReference>
<comment type="subunit">
    <text evidence="3">F-type ATPases have 2 components, CF(1) - the catalytic core - and CF(0) - the membrane proton channel.</text>
</comment>
<evidence type="ECO:0000256" key="4">
    <source>
        <dbReference type="ARBA" id="ARBA00022448"/>
    </source>
</evidence>
<dbReference type="InterPro" id="IPR001421">
    <property type="entry name" value="ATP8_metazoa"/>
</dbReference>